<organism evidence="2 3">
    <name type="scientific">Candidatus Colwellbacteria bacterium CG10_big_fil_rev_8_21_14_0_10_42_22</name>
    <dbReference type="NCBI Taxonomy" id="1974540"/>
    <lineage>
        <taxon>Bacteria</taxon>
        <taxon>Candidatus Colwelliibacteriota</taxon>
    </lineage>
</organism>
<keyword evidence="1" id="KW-0472">Membrane</keyword>
<protein>
    <recommendedName>
        <fullName evidence="4">TrbC/VIRB2 family protein</fullName>
    </recommendedName>
</protein>
<evidence type="ECO:0000313" key="2">
    <source>
        <dbReference type="EMBL" id="PIR97996.1"/>
    </source>
</evidence>
<dbReference type="InterPro" id="IPR043993">
    <property type="entry name" value="T4SS_pilin"/>
</dbReference>
<comment type="caution">
    <text evidence="2">The sequence shown here is derived from an EMBL/GenBank/DDBJ whole genome shotgun (WGS) entry which is preliminary data.</text>
</comment>
<keyword evidence="1" id="KW-1133">Transmembrane helix</keyword>
<sequence>MKKLTEKSYAWLLGLSVVRAQTLEEPPENVADINSFIKAIDLIAKWMYNILLALGVVFVLYAAFLYMISQGNEERMERAKKVLIYAIVALVIAVLAGGISSVVEDFITDVE</sequence>
<accession>A0A2H0VFX9</accession>
<evidence type="ECO:0000256" key="1">
    <source>
        <dbReference type="SAM" id="Phobius"/>
    </source>
</evidence>
<keyword evidence="1" id="KW-0812">Transmembrane</keyword>
<dbReference type="Pfam" id="PF18895">
    <property type="entry name" value="T4SS_pilin"/>
    <property type="match status" value="1"/>
</dbReference>
<reference evidence="3" key="1">
    <citation type="submission" date="2017-09" db="EMBL/GenBank/DDBJ databases">
        <title>Depth-based differentiation of microbial function through sediment-hosted aquifers and enrichment of novel symbionts in the deep terrestrial subsurface.</title>
        <authorList>
            <person name="Probst A.J."/>
            <person name="Ladd B."/>
            <person name="Jarett J.K."/>
            <person name="Geller-Mcgrath D.E."/>
            <person name="Sieber C.M.K."/>
            <person name="Emerson J.B."/>
            <person name="Anantharaman K."/>
            <person name="Thomas B.C."/>
            <person name="Malmstrom R."/>
            <person name="Stieglmeier M."/>
            <person name="Klingl A."/>
            <person name="Woyke T."/>
            <person name="Ryan C.M."/>
            <person name="Banfield J.F."/>
        </authorList>
    </citation>
    <scope>NUCLEOTIDE SEQUENCE [LARGE SCALE GENOMIC DNA]</scope>
</reference>
<dbReference type="AlphaFoldDB" id="A0A2H0VFX9"/>
<evidence type="ECO:0008006" key="4">
    <source>
        <dbReference type="Google" id="ProtNLM"/>
    </source>
</evidence>
<gene>
    <name evidence="2" type="ORF">COT89_01970</name>
</gene>
<proteinExistence type="predicted"/>
<feature type="transmembrane region" description="Helical" evidence="1">
    <location>
        <begin position="82"/>
        <end position="103"/>
    </location>
</feature>
<dbReference type="Proteomes" id="UP000231466">
    <property type="component" value="Unassembled WGS sequence"/>
</dbReference>
<name>A0A2H0VFX9_9BACT</name>
<dbReference type="EMBL" id="PFAH01000007">
    <property type="protein sequence ID" value="PIR97996.1"/>
    <property type="molecule type" value="Genomic_DNA"/>
</dbReference>
<feature type="transmembrane region" description="Helical" evidence="1">
    <location>
        <begin position="46"/>
        <end position="68"/>
    </location>
</feature>
<evidence type="ECO:0000313" key="3">
    <source>
        <dbReference type="Proteomes" id="UP000231466"/>
    </source>
</evidence>